<sequence>MITLKTKFATVIFSASFLGLSMLLSPAAQADPAKPGHYQIDPAHTSVLFSINHLGYSDLNGRFDDVKGEFDLNPKGKSKLVIRIKTASIDTNHKKRNEHLRSPDFFNARQYPLITFTSTQINYNAKNEPISISGNLSMHGKVRPLTLTIQAKRAANDPWGNYRSGYAATASLKRSDFGMNYMQGGIGDEVKLRISMEALHQ</sequence>
<feature type="domain" description="Lipid/polyisoprenoid-binding YceI-like" evidence="1">
    <location>
        <begin position="37"/>
        <end position="199"/>
    </location>
</feature>
<dbReference type="PANTHER" id="PTHR34406:SF1">
    <property type="entry name" value="PROTEIN YCEI"/>
    <property type="match status" value="1"/>
</dbReference>
<organism evidence="2">
    <name type="scientific">hydrothermal vent metagenome</name>
    <dbReference type="NCBI Taxonomy" id="652676"/>
    <lineage>
        <taxon>unclassified sequences</taxon>
        <taxon>metagenomes</taxon>
        <taxon>ecological metagenomes</taxon>
    </lineage>
</organism>
<protein>
    <submittedName>
        <fullName evidence="2">Protein yceI</fullName>
    </submittedName>
</protein>
<proteinExistence type="predicted"/>
<reference evidence="2" key="1">
    <citation type="submission" date="2018-06" db="EMBL/GenBank/DDBJ databases">
        <authorList>
            <person name="Zhirakovskaya E."/>
        </authorList>
    </citation>
    <scope>NUCLEOTIDE SEQUENCE</scope>
</reference>
<evidence type="ECO:0000313" key="2">
    <source>
        <dbReference type="EMBL" id="VAX13782.1"/>
    </source>
</evidence>
<dbReference type="InterPro" id="IPR036761">
    <property type="entry name" value="TTHA0802/YceI-like_sf"/>
</dbReference>
<dbReference type="EMBL" id="UOFZ01000135">
    <property type="protein sequence ID" value="VAX13782.1"/>
    <property type="molecule type" value="Genomic_DNA"/>
</dbReference>
<name>A0A3B1BCH9_9ZZZZ</name>
<evidence type="ECO:0000259" key="1">
    <source>
        <dbReference type="SMART" id="SM00867"/>
    </source>
</evidence>
<dbReference type="SUPFAM" id="SSF101874">
    <property type="entry name" value="YceI-like"/>
    <property type="match status" value="1"/>
</dbReference>
<dbReference type="Pfam" id="PF04264">
    <property type="entry name" value="YceI"/>
    <property type="match status" value="1"/>
</dbReference>
<dbReference type="PANTHER" id="PTHR34406">
    <property type="entry name" value="PROTEIN YCEI"/>
    <property type="match status" value="1"/>
</dbReference>
<dbReference type="AlphaFoldDB" id="A0A3B1BCH9"/>
<gene>
    <name evidence="2" type="ORF">MNBD_GAMMA24-1544</name>
</gene>
<dbReference type="SMART" id="SM00867">
    <property type="entry name" value="YceI"/>
    <property type="match status" value="1"/>
</dbReference>
<accession>A0A3B1BCH9</accession>
<dbReference type="Gene3D" id="2.40.128.110">
    <property type="entry name" value="Lipid/polyisoprenoid-binding, YceI-like"/>
    <property type="match status" value="1"/>
</dbReference>
<dbReference type="InterPro" id="IPR007372">
    <property type="entry name" value="Lipid/polyisoprenoid-bd_YceI"/>
</dbReference>